<dbReference type="EMBL" id="LJQP01000001">
    <property type="protein sequence ID" value="KPX78131.1"/>
    <property type="molecule type" value="Genomic_DNA"/>
</dbReference>
<dbReference type="InterPro" id="IPR050698">
    <property type="entry name" value="MBL"/>
</dbReference>
<sequence length="162" mass="18135">MDLVVARPEGLYCPPGDFYIDPWRPVERAVITHAHGDHARTGNQHYLSAASGEGILRSRLGQDINLQTLEYGETITHHGVKLSLHPAGHVLGSAQVRLEYQGEVWVASGDYKVEPDGTCAAFEPVRCHTFITESTFGLPIYRWAPQSQIFEGINQWWRVVVN</sequence>
<evidence type="ECO:0000313" key="1">
    <source>
        <dbReference type="EMBL" id="KPX78131.1"/>
    </source>
</evidence>
<name>A0A0P9YK52_PSEAV</name>
<dbReference type="Gene3D" id="3.60.15.10">
    <property type="entry name" value="Ribonuclease Z/Hydroxyacylglutathione hydrolase-like"/>
    <property type="match status" value="1"/>
</dbReference>
<evidence type="ECO:0000313" key="2">
    <source>
        <dbReference type="Proteomes" id="UP000050265"/>
    </source>
</evidence>
<accession>A0A0P9YK52</accession>
<dbReference type="GO" id="GO:0004521">
    <property type="term" value="F:RNA endonuclease activity"/>
    <property type="evidence" value="ECO:0007669"/>
    <property type="project" value="TreeGrafter"/>
</dbReference>
<proteinExistence type="predicted"/>
<dbReference type="Proteomes" id="UP000050265">
    <property type="component" value="Unassembled WGS sequence"/>
</dbReference>
<dbReference type="InterPro" id="IPR036866">
    <property type="entry name" value="RibonucZ/Hydroxyglut_hydro"/>
</dbReference>
<comment type="caution">
    <text evidence="1">The sequence shown here is derived from an EMBL/GenBank/DDBJ whole genome shotgun (WGS) entry which is preliminary data.</text>
</comment>
<dbReference type="PANTHER" id="PTHR11203">
    <property type="entry name" value="CLEAVAGE AND POLYADENYLATION SPECIFICITY FACTOR FAMILY MEMBER"/>
    <property type="match status" value="1"/>
</dbReference>
<gene>
    <name evidence="1" type="ORF">ALO35_03302</name>
</gene>
<dbReference type="PANTHER" id="PTHR11203:SF49">
    <property type="entry name" value="BLL1145 PROTEIN"/>
    <property type="match status" value="1"/>
</dbReference>
<dbReference type="PATRIC" id="fig|53707.9.peg.4880"/>
<protein>
    <submittedName>
        <fullName evidence="1">mRNA 3'-end processing factor</fullName>
    </submittedName>
</protein>
<organism evidence="1 2">
    <name type="scientific">Pseudomonas amygdali pv. lachrymans</name>
    <name type="common">Pseudomonas syringae pv. lachrymans</name>
    <dbReference type="NCBI Taxonomy" id="53707"/>
    <lineage>
        <taxon>Bacteria</taxon>
        <taxon>Pseudomonadati</taxon>
        <taxon>Pseudomonadota</taxon>
        <taxon>Gammaproteobacteria</taxon>
        <taxon>Pseudomonadales</taxon>
        <taxon>Pseudomonadaceae</taxon>
        <taxon>Pseudomonas</taxon>
        <taxon>Pseudomonas amygdali</taxon>
    </lineage>
</organism>
<reference evidence="1 2" key="1">
    <citation type="submission" date="2015-09" db="EMBL/GenBank/DDBJ databases">
        <title>Genome announcement of multiple Pseudomonas syringae strains.</title>
        <authorList>
            <person name="Thakur S."/>
            <person name="Wang P.W."/>
            <person name="Gong Y."/>
            <person name="Weir B.S."/>
            <person name="Guttman D.S."/>
        </authorList>
    </citation>
    <scope>NUCLEOTIDE SEQUENCE [LARGE SCALE GENOMIC DNA]</scope>
    <source>
        <strain evidence="1 2">ICMP3507</strain>
    </source>
</reference>
<dbReference type="AlphaFoldDB" id="A0A0P9YK52"/>
<dbReference type="SUPFAM" id="SSF56281">
    <property type="entry name" value="Metallo-hydrolase/oxidoreductase"/>
    <property type="match status" value="1"/>
</dbReference>